<organism evidence="1">
    <name type="scientific">Setaria italica</name>
    <name type="common">Foxtail millet</name>
    <name type="synonym">Panicum italicum</name>
    <dbReference type="NCBI Taxonomy" id="4555"/>
    <lineage>
        <taxon>Eukaryota</taxon>
        <taxon>Viridiplantae</taxon>
        <taxon>Streptophyta</taxon>
        <taxon>Embryophyta</taxon>
        <taxon>Tracheophyta</taxon>
        <taxon>Spermatophyta</taxon>
        <taxon>Magnoliopsida</taxon>
        <taxon>Liliopsida</taxon>
        <taxon>Poales</taxon>
        <taxon>Poaceae</taxon>
        <taxon>PACMAD clade</taxon>
        <taxon>Panicoideae</taxon>
        <taxon>Panicodae</taxon>
        <taxon>Paniceae</taxon>
        <taxon>Cenchrinae</taxon>
        <taxon>Setaria</taxon>
    </lineage>
</organism>
<dbReference type="AlphaFoldDB" id="A0A368QD76"/>
<accession>A0A368QD76</accession>
<evidence type="ECO:0000313" key="1">
    <source>
        <dbReference type="EMBL" id="RCV15822.1"/>
    </source>
</evidence>
<reference evidence="1" key="1">
    <citation type="journal article" date="2012" name="Nat. Biotechnol.">
        <title>Reference genome sequence of the model plant Setaria.</title>
        <authorList>
            <person name="Bennetzen J.L."/>
            <person name="Schmutz J."/>
            <person name="Wang H."/>
            <person name="Percifield R."/>
            <person name="Hawkins J."/>
            <person name="Pontaroli A.C."/>
            <person name="Estep M."/>
            <person name="Feng L."/>
            <person name="Vaughn J.N."/>
            <person name="Grimwood J."/>
            <person name="Jenkins J."/>
            <person name="Barry K."/>
            <person name="Lindquist E."/>
            <person name="Hellsten U."/>
            <person name="Deshpande S."/>
            <person name="Wang X."/>
            <person name="Wu X."/>
            <person name="Mitros T."/>
            <person name="Triplett J."/>
            <person name="Yang X."/>
            <person name="Ye C.Y."/>
            <person name="Mauro-Herrera M."/>
            <person name="Wang L."/>
            <person name="Li P."/>
            <person name="Sharma M."/>
            <person name="Sharma R."/>
            <person name="Ronald P.C."/>
            <person name="Panaud O."/>
            <person name="Kellogg E.A."/>
            <person name="Brutnell T.P."/>
            <person name="Doust A.N."/>
            <person name="Tuskan G.A."/>
            <person name="Rokhsar D."/>
            <person name="Devos K.M."/>
        </authorList>
    </citation>
    <scope>NUCLEOTIDE SEQUENCE [LARGE SCALE GENOMIC DNA]</scope>
    <source>
        <strain evidence="1">Yugu1</strain>
    </source>
</reference>
<protein>
    <submittedName>
        <fullName evidence="1">Uncharacterized protein</fullName>
    </submittedName>
</protein>
<name>A0A368QD76_SETIT</name>
<reference evidence="1" key="2">
    <citation type="submission" date="2015-07" db="EMBL/GenBank/DDBJ databases">
        <authorList>
            <person name="Noorani M."/>
        </authorList>
    </citation>
    <scope>NUCLEOTIDE SEQUENCE</scope>
    <source>
        <strain evidence="1">Yugu1</strain>
    </source>
</reference>
<sequence>MAAVRWILPLPPPALVTRPPWPPLFHVLPFLRFIPFPFLLGIDSSSWLSSLLRPPAPGGVLRCKVAEVGDLADGSAAALQLTSHAGECSLIDSILLPYARFGQQVLRSSECFSIPYVSICSQCKCVSNLSCKCASLFAVKFAIVIVPMCITAYNQFQNIVCRKQDANCLLLNLYLFLLGL</sequence>
<dbReference type="EMBL" id="CM003530">
    <property type="protein sequence ID" value="RCV15822.1"/>
    <property type="molecule type" value="Genomic_DNA"/>
</dbReference>
<gene>
    <name evidence="1" type="ORF">SETIT_3G088600v2</name>
</gene>
<proteinExistence type="predicted"/>